<reference evidence="2 3" key="1">
    <citation type="journal article" date="2012" name="Genome Biol.">
        <title>Genome and low-iron response of an oceanic diatom adapted to chronic iron limitation.</title>
        <authorList>
            <person name="Lommer M."/>
            <person name="Specht M."/>
            <person name="Roy A.S."/>
            <person name="Kraemer L."/>
            <person name="Andreson R."/>
            <person name="Gutowska M.A."/>
            <person name="Wolf J."/>
            <person name="Bergner S.V."/>
            <person name="Schilhabel M.B."/>
            <person name="Klostermeier U.C."/>
            <person name="Beiko R.G."/>
            <person name="Rosenstiel P."/>
            <person name="Hippler M."/>
            <person name="Laroche J."/>
        </authorList>
    </citation>
    <scope>NUCLEOTIDE SEQUENCE [LARGE SCALE GENOMIC DNA]</scope>
    <source>
        <strain evidence="2 3">CCMP1005</strain>
    </source>
</reference>
<organism evidence="2 3">
    <name type="scientific">Thalassiosira oceanica</name>
    <name type="common">Marine diatom</name>
    <dbReference type="NCBI Taxonomy" id="159749"/>
    <lineage>
        <taxon>Eukaryota</taxon>
        <taxon>Sar</taxon>
        <taxon>Stramenopiles</taxon>
        <taxon>Ochrophyta</taxon>
        <taxon>Bacillariophyta</taxon>
        <taxon>Coscinodiscophyceae</taxon>
        <taxon>Thalassiosirophycidae</taxon>
        <taxon>Thalassiosirales</taxon>
        <taxon>Thalassiosiraceae</taxon>
        <taxon>Thalassiosira</taxon>
    </lineage>
</organism>
<feature type="region of interest" description="Disordered" evidence="1">
    <location>
        <begin position="480"/>
        <end position="654"/>
    </location>
</feature>
<proteinExistence type="predicted"/>
<dbReference type="EMBL" id="AGNL01034612">
    <property type="protein sequence ID" value="EJK55172.1"/>
    <property type="molecule type" value="Genomic_DNA"/>
</dbReference>
<feature type="compositionally biased region" description="Acidic residues" evidence="1">
    <location>
        <begin position="591"/>
        <end position="604"/>
    </location>
</feature>
<feature type="region of interest" description="Disordered" evidence="1">
    <location>
        <begin position="882"/>
        <end position="913"/>
    </location>
</feature>
<accession>K0S8V3</accession>
<sequence>MGKRKANRRKSDPGPVRQSSRGARSRNKAVLPSVVSELEQIKAGDYILVRNNNGTKDQSAWLRCKALGPIELTNKGKNVTVRFHPPNPRLRSAKNSNLIMKGSVSTNNGARIAVVKHSAASTSSALLAARDARGDVVKFGPLCENLIRSENHDETRLIDNRGTTPEEQAAQNRHEPLLRMFIKTGSGTCGLDELNPSLDHLMRRVRPEPKLSLHVFTPSGQFLTGLFDKFQQNVPGGTINDLSNLVKPFSEAHDWTVAAVVLGPEGLFRARNQALVDVFRQQNIADLVEDMLGPSCYVDFEEIVSASILLVNRDGVVIVPFTATHTARQREGVAHYLRNVFILIRNFFGGRTDTQVITYVIAMSNCTYGLFATRRNSRKLTIGKLAEVVRGDKIFDILVESLAAITGLYLFGCSDYISEKERPMPSISAENQSKIKVLTIQASVFVIGGPPTLTLPTSISSTGPTHLVSLSVESPAASGAVDSVDNLDSELGASNAPGDISSKRNRSPAKDGSKKRTRKGSSSQIGGGTAYGDRKEEGGNDDDYNCDVRRGNSGGEPSDEGGGDDVDDREGVDPSPAPSPSSMNDKRGADDPDDVSTGEVVVDFDFDRDSQGEPDDRSGGGGQSDGENRDMGGDFPSDANEEGSSRDERGRNVADASTECLAKARNLVSQGLEEITCTRFGPESQPGSAILVKTEAGEKAIIVLGDGGQCSFVAMKGDCLVVIEGEVQVVDRSKVRHYIAPTLLINVDGEVTLTNVGDNDAMVEYDMRTHAVPERQIDFTPIVEGGGEPGCLDCRACGKIFKHQGKYYTPHGDAQLEHENMEGCIELIKHKMKMMMDDLETEGKTTLKWRFSLKKNNIEQCALSIGTDLNHDEVVRVMKSLEGPAHFSGRHPTIMGKQPKDERKRRKQRKKDKRERFRLYTRLNFLDKKVSSKGNNAQATSDTTMTQQQVEQIQRTGGNSGRVATETVIKEYCELPSSIQEIWEDQKLRFGHVDLPDYDHIIDCLVDLNEKEALLTEAWGNRRCGGFSKERHINLMKEVLGDYQAYHKDRAKFHTRVLLQMGVCGKRFCLKRKRDEIAITVEHGTIMFMTHDLACEDGETDFYHGVPMTLNAGKVAGSSIMIIDLLGQSYQDYHCSEAEKHMECEVDPQMAITATTHAKWWGAPAP</sequence>
<evidence type="ECO:0000313" key="2">
    <source>
        <dbReference type="EMBL" id="EJK55172.1"/>
    </source>
</evidence>
<evidence type="ECO:0000256" key="1">
    <source>
        <dbReference type="SAM" id="MobiDB-lite"/>
    </source>
</evidence>
<evidence type="ECO:0000313" key="3">
    <source>
        <dbReference type="Proteomes" id="UP000266841"/>
    </source>
</evidence>
<protein>
    <submittedName>
        <fullName evidence="2">Uncharacterized protein</fullName>
    </submittedName>
</protein>
<feature type="region of interest" description="Disordered" evidence="1">
    <location>
        <begin position="1"/>
        <end position="29"/>
    </location>
</feature>
<dbReference type="AlphaFoldDB" id="K0S8V3"/>
<feature type="compositionally biased region" description="Basic and acidic residues" evidence="1">
    <location>
        <begin position="643"/>
        <end position="652"/>
    </location>
</feature>
<feature type="compositionally biased region" description="Acidic residues" evidence="1">
    <location>
        <begin position="557"/>
        <end position="570"/>
    </location>
</feature>
<feature type="compositionally biased region" description="Basic residues" evidence="1">
    <location>
        <begin position="903"/>
        <end position="913"/>
    </location>
</feature>
<gene>
    <name evidence="2" type="ORF">THAOC_25122</name>
</gene>
<keyword evidence="3" id="KW-1185">Reference proteome</keyword>
<name>K0S8V3_THAOC</name>
<feature type="compositionally biased region" description="Basic and acidic residues" evidence="1">
    <location>
        <begin position="605"/>
        <end position="618"/>
    </location>
</feature>
<comment type="caution">
    <text evidence="2">The sequence shown here is derived from an EMBL/GenBank/DDBJ whole genome shotgun (WGS) entry which is preliminary data.</text>
</comment>
<dbReference type="Proteomes" id="UP000266841">
    <property type="component" value="Unassembled WGS sequence"/>
</dbReference>